<dbReference type="PROSITE" id="PS51375">
    <property type="entry name" value="PPR"/>
    <property type="match status" value="4"/>
</dbReference>
<dbReference type="Pfam" id="PF13041">
    <property type="entry name" value="PPR_2"/>
    <property type="match status" value="2"/>
</dbReference>
<dbReference type="InterPro" id="IPR011990">
    <property type="entry name" value="TPR-like_helical_dom_sf"/>
</dbReference>
<dbReference type="InterPro" id="IPR002885">
    <property type="entry name" value="PPR_rpt"/>
</dbReference>
<feature type="repeat" description="PPR" evidence="5">
    <location>
        <begin position="406"/>
        <end position="442"/>
    </location>
</feature>
<dbReference type="STRING" id="4829.A0A168STD0"/>
<evidence type="ECO:0000256" key="4">
    <source>
        <dbReference type="ARBA" id="ARBA00044511"/>
    </source>
</evidence>
<dbReference type="Proteomes" id="UP000078561">
    <property type="component" value="Unassembled WGS sequence"/>
</dbReference>
<gene>
    <name evidence="6" type="primary">ABSGL_14570.1 scaffold 14663</name>
</gene>
<evidence type="ECO:0000256" key="5">
    <source>
        <dbReference type="PROSITE-ProRule" id="PRU00708"/>
    </source>
</evidence>
<keyword evidence="7" id="KW-1185">Reference proteome</keyword>
<evidence type="ECO:0000313" key="6">
    <source>
        <dbReference type="EMBL" id="SAM08904.1"/>
    </source>
</evidence>
<feature type="repeat" description="PPR" evidence="5">
    <location>
        <begin position="267"/>
        <end position="301"/>
    </location>
</feature>
<feature type="repeat" description="PPR" evidence="5">
    <location>
        <begin position="195"/>
        <end position="229"/>
    </location>
</feature>
<comment type="similarity">
    <text evidence="1">Belongs to the CCM1 family.</text>
</comment>
<keyword evidence="2" id="KW-0677">Repeat</keyword>
<reference evidence="6" key="1">
    <citation type="submission" date="2016-04" db="EMBL/GenBank/DDBJ databases">
        <authorList>
            <person name="Evans L.H."/>
            <person name="Alamgir A."/>
            <person name="Owens N."/>
            <person name="Weber N.D."/>
            <person name="Virtaneva K."/>
            <person name="Barbian K."/>
            <person name="Babar A."/>
            <person name="Rosenke K."/>
        </authorList>
    </citation>
    <scope>NUCLEOTIDE SEQUENCE [LARGE SCALE GENOMIC DNA]</scope>
    <source>
        <strain evidence="6">CBS 101.48</strain>
    </source>
</reference>
<dbReference type="AlphaFoldDB" id="A0A168STD0"/>
<evidence type="ECO:0000256" key="3">
    <source>
        <dbReference type="ARBA" id="ARBA00044493"/>
    </source>
</evidence>
<proteinExistence type="inferred from homology"/>
<evidence type="ECO:0008006" key="8">
    <source>
        <dbReference type="Google" id="ProtNLM"/>
    </source>
</evidence>
<dbReference type="Pfam" id="PF01535">
    <property type="entry name" value="PPR"/>
    <property type="match status" value="1"/>
</dbReference>
<evidence type="ECO:0000313" key="7">
    <source>
        <dbReference type="Proteomes" id="UP000078561"/>
    </source>
</evidence>
<dbReference type="PANTHER" id="PTHR47447:SF17">
    <property type="entry name" value="OS12G0638900 PROTEIN"/>
    <property type="match status" value="1"/>
</dbReference>
<dbReference type="EMBL" id="LT554937">
    <property type="protein sequence ID" value="SAM08904.1"/>
    <property type="molecule type" value="Genomic_DNA"/>
</dbReference>
<sequence>MTFTRLILKSLRSRAARSLHGTFLHQQYSHELVSHHRAILAPKVSPFIRSYTTATSSPTSTSSTADLLDTEAAPATLDPSNDDDQPQLSESNIKFEGRTSDEVWEDYMQQVNDPSVTLTADDYFTVCVVLKRDRQSPDSIKRIQTLLKHLHDLGTMPDLFVRCCNMLIYLYLEQGSLDSARLVFSGLIRSEYEPTTVTIRSMLHGIGKLGTAKDVLALYKSLRQQGLFPESNDTYQQLLWVLGVNFGQVDSSVKIFTKMQQQGLTLDIKTYNMMLSIYKRAKQPERAWAFYTQQILAHATPDRTTFYKLLQTIQQMKKGNEATQADRIQTVYHDMLRLGVPVGTAHYQAMGWDAMDTLDQLKKDGRGLTVHDYNILIASAVKNNKFGDALSMYSDMSGGDSTVTPDAYTYGIIMDALVKDVEQPSAAVFDIYEEMKERQITPDVAVFSSLLQACGHDSMDRALGYLEEMQALKIEPNSYILNSFLGYLIRKPTKSKNDMYCARAMWDQMIAKKVFPDTRSFNNYLSLLVPFVPTINPNELKASRQLQQNDDDDDDDDVFGDPTSTVAMSGTAKYMLKIYRTMRHTPTGQPDFLSYSILINTLVNHGQVRHAMVLFRDAQLAHQKLGLNVYNTMLQGLLRDNDLHQVMLVWQDMKVRRVLPDSLTYDLVLDACEQLHLVNTFTALLEQRNADRDRLRALDDDRERRWERAKSIKEQQQGDE</sequence>
<dbReference type="OMA" id="RTCNIYL"/>
<comment type="function">
    <text evidence="3">Regulates mitochondrial small subunit maturation by controlling 15S rRNA 5'-end processing. Localizes to the 5' precursor of the 15S rRNA in a position that is subsequently occupied by mS47 in the mature yeast mtSSU. Uses structure and sequence-specific RNA recognition, binding to a single-stranded region of the precursor and specifically recognizing bases -6 to -1. The exchange of Ccm1 for mS47 is coupled to the irreversible removal of precursor rRNA that is accompanied by conformational changes of the mitoribosomal proteins uS5m and mS26. These conformational changes signal completion of 5'-end rRNA processing through protection of the mature 5'-end of the 15S rRNA and stabilization of mS47. The removal of the 5' precursor together with the dissociation of Ccm1 may be catalyzed by the 5'-3' exoribonuclease Pet127. Involved in the specific removal of group I introns in mitochondrial encoded transcripts.</text>
</comment>
<protein>
    <recommendedName>
        <fullName evidence="8">Pentacotripeptide-repeat region of PRORP domain-containing protein</fullName>
    </recommendedName>
</protein>
<dbReference type="Gene3D" id="1.25.40.10">
    <property type="entry name" value="Tetratricopeptide repeat domain"/>
    <property type="match status" value="5"/>
</dbReference>
<dbReference type="InParanoid" id="A0A168STD0"/>
<name>A0A168STD0_ABSGL</name>
<dbReference type="Pfam" id="PF13812">
    <property type="entry name" value="PPR_3"/>
    <property type="match status" value="1"/>
</dbReference>
<dbReference type="PANTHER" id="PTHR47447">
    <property type="entry name" value="OS03G0856100 PROTEIN"/>
    <property type="match status" value="1"/>
</dbReference>
<accession>A0A168STD0</accession>
<dbReference type="NCBIfam" id="TIGR00756">
    <property type="entry name" value="PPR"/>
    <property type="match status" value="2"/>
</dbReference>
<dbReference type="OrthoDB" id="407658at2759"/>
<feature type="repeat" description="PPR" evidence="5">
    <location>
        <begin position="626"/>
        <end position="660"/>
    </location>
</feature>
<evidence type="ECO:0000256" key="2">
    <source>
        <dbReference type="ARBA" id="ARBA00022737"/>
    </source>
</evidence>
<evidence type="ECO:0000256" key="1">
    <source>
        <dbReference type="ARBA" id="ARBA00006192"/>
    </source>
</evidence>
<organism evidence="6">
    <name type="scientific">Absidia glauca</name>
    <name type="common">Pin mould</name>
    <dbReference type="NCBI Taxonomy" id="4829"/>
    <lineage>
        <taxon>Eukaryota</taxon>
        <taxon>Fungi</taxon>
        <taxon>Fungi incertae sedis</taxon>
        <taxon>Mucoromycota</taxon>
        <taxon>Mucoromycotina</taxon>
        <taxon>Mucoromycetes</taxon>
        <taxon>Mucorales</taxon>
        <taxon>Cunninghamellaceae</taxon>
        <taxon>Absidia</taxon>
    </lineage>
</organism>
<comment type="subunit">
    <text evidence="4">Binds to mitochondrial small subunit 15S rRNA.</text>
</comment>